<keyword evidence="1" id="KW-0496">Mitochondrion</keyword>
<geneLocation type="mitochondrion" evidence="1"/>
<sequence length="108" mass="12701">MPMKPCYLKQRINVYNKFIRKIPNSRASKLLIRWVCPPTTLQFFLRFFLRCSPALAQLGLRLPFFQMLDVETRCLISRANASKQILDRERGWVVSRSSMYGLSRLCSL</sequence>
<proteinExistence type="predicted"/>
<comment type="caution">
    <text evidence="1">The sequence shown here is derived from an EMBL/GenBank/DDBJ whole genome shotgun (WGS) entry which is preliminary data.</text>
</comment>
<evidence type="ECO:0000313" key="1">
    <source>
        <dbReference type="EMBL" id="KUM48356.1"/>
    </source>
</evidence>
<reference evidence="1" key="1">
    <citation type="journal article" date="2015" name="Genome Biol. Evol.">
        <title>Organellar Genomes of White Spruce (Picea glauca): Assembly and Annotation.</title>
        <authorList>
            <person name="Jackman S.D."/>
            <person name="Warren R.L."/>
            <person name="Gibb E.A."/>
            <person name="Vandervalk B.P."/>
            <person name="Mohamadi H."/>
            <person name="Chu J."/>
            <person name="Raymond A."/>
            <person name="Pleasance S."/>
            <person name="Coope R."/>
            <person name="Wildung M.R."/>
            <person name="Ritland C.E."/>
            <person name="Bousquet J."/>
            <person name="Jones S.J."/>
            <person name="Bohlmann J."/>
            <person name="Birol I."/>
        </authorList>
    </citation>
    <scope>NUCLEOTIDE SEQUENCE [LARGE SCALE GENOMIC DNA]</scope>
    <source>
        <tissue evidence="1">Flushing bud</tissue>
    </source>
</reference>
<name>A0A101LZR8_PICGL</name>
<protein>
    <submittedName>
        <fullName evidence="1">Uncharacterized protein</fullName>
    </submittedName>
</protein>
<dbReference type="AlphaFoldDB" id="A0A101LZR8"/>
<organism evidence="1">
    <name type="scientific">Picea glauca</name>
    <name type="common">White spruce</name>
    <name type="synonym">Pinus glauca</name>
    <dbReference type="NCBI Taxonomy" id="3330"/>
    <lineage>
        <taxon>Eukaryota</taxon>
        <taxon>Viridiplantae</taxon>
        <taxon>Streptophyta</taxon>
        <taxon>Embryophyta</taxon>
        <taxon>Tracheophyta</taxon>
        <taxon>Spermatophyta</taxon>
        <taxon>Pinopsida</taxon>
        <taxon>Pinidae</taxon>
        <taxon>Conifers I</taxon>
        <taxon>Pinales</taxon>
        <taxon>Pinaceae</taxon>
        <taxon>Picea</taxon>
    </lineage>
</organism>
<accession>A0A101LZR8</accession>
<dbReference type="EMBL" id="LKAM01000006">
    <property type="protein sequence ID" value="KUM48356.1"/>
    <property type="molecule type" value="Genomic_DNA"/>
</dbReference>
<gene>
    <name evidence="1" type="ORF">ABT39_MTgene5356</name>
</gene>